<accession>A0A9X0DNF0</accession>
<evidence type="ECO:0000256" key="7">
    <source>
        <dbReference type="SAM" id="MobiDB-lite"/>
    </source>
</evidence>
<keyword evidence="5 8" id="KW-1133">Transmembrane helix</keyword>
<comment type="caution">
    <text evidence="10">The sequence shown here is derived from an EMBL/GenBank/DDBJ whole genome shotgun (WGS) entry which is preliminary data.</text>
</comment>
<comment type="similarity">
    <text evidence="2">Belongs to the peptidase S54 family.</text>
</comment>
<evidence type="ECO:0000256" key="2">
    <source>
        <dbReference type="ARBA" id="ARBA00009045"/>
    </source>
</evidence>
<evidence type="ECO:0000313" key="11">
    <source>
        <dbReference type="Proteomes" id="UP001152300"/>
    </source>
</evidence>
<evidence type="ECO:0000256" key="5">
    <source>
        <dbReference type="ARBA" id="ARBA00022989"/>
    </source>
</evidence>
<dbReference type="AlphaFoldDB" id="A0A9X0DNF0"/>
<evidence type="ECO:0000256" key="3">
    <source>
        <dbReference type="ARBA" id="ARBA00022692"/>
    </source>
</evidence>
<evidence type="ECO:0000256" key="1">
    <source>
        <dbReference type="ARBA" id="ARBA00004141"/>
    </source>
</evidence>
<evidence type="ECO:0000256" key="6">
    <source>
        <dbReference type="ARBA" id="ARBA00023136"/>
    </source>
</evidence>
<keyword evidence="11" id="KW-1185">Reference proteome</keyword>
<feature type="domain" description="Peptidase S54 rhomboid" evidence="9">
    <location>
        <begin position="187"/>
        <end position="338"/>
    </location>
</feature>
<feature type="compositionally biased region" description="Basic residues" evidence="7">
    <location>
        <begin position="101"/>
        <end position="111"/>
    </location>
</feature>
<keyword evidence="3 8" id="KW-0812">Transmembrane</keyword>
<comment type="subcellular location">
    <subcellularLocation>
        <location evidence="1">Membrane</location>
        <topology evidence="1">Multi-pass membrane protein</topology>
    </subcellularLocation>
</comment>
<dbReference type="InterPro" id="IPR035952">
    <property type="entry name" value="Rhomboid-like_sf"/>
</dbReference>
<dbReference type="PANTHER" id="PTHR43731:SF14">
    <property type="entry name" value="PRESENILIN-ASSOCIATED RHOMBOID-LIKE PROTEIN, MITOCHONDRIAL"/>
    <property type="match status" value="1"/>
</dbReference>
<reference evidence="10" key="1">
    <citation type="submission" date="2022-11" db="EMBL/GenBank/DDBJ databases">
        <title>Genome Resource of Sclerotinia nivalis Strain SnTB1, a Plant Pathogen Isolated from American Ginseng.</title>
        <authorList>
            <person name="Fan S."/>
        </authorList>
    </citation>
    <scope>NUCLEOTIDE SEQUENCE</scope>
    <source>
        <strain evidence="10">SnTB1</strain>
    </source>
</reference>
<protein>
    <recommendedName>
        <fullName evidence="9">Peptidase S54 rhomboid domain-containing protein</fullName>
    </recommendedName>
</protein>
<feature type="transmembrane region" description="Helical" evidence="8">
    <location>
        <begin position="259"/>
        <end position="280"/>
    </location>
</feature>
<name>A0A9X0DNF0_9HELO</name>
<dbReference type="EMBL" id="JAPEIS010000003">
    <property type="protein sequence ID" value="KAJ8068057.1"/>
    <property type="molecule type" value="Genomic_DNA"/>
</dbReference>
<feature type="region of interest" description="Disordered" evidence="7">
    <location>
        <begin position="74"/>
        <end position="124"/>
    </location>
</feature>
<keyword evidence="4" id="KW-0378">Hydrolase</keyword>
<feature type="transmembrane region" description="Helical" evidence="8">
    <location>
        <begin position="287"/>
        <end position="309"/>
    </location>
</feature>
<feature type="transmembrane region" description="Helical" evidence="8">
    <location>
        <begin position="201"/>
        <end position="218"/>
    </location>
</feature>
<dbReference type="OrthoDB" id="2241241at2759"/>
<proteinExistence type="inferred from homology"/>
<dbReference type="Pfam" id="PF01694">
    <property type="entry name" value="Rhomboid"/>
    <property type="match status" value="1"/>
</dbReference>
<sequence length="348" mass="38889">MVFLAKSRLLGLHMRKGPLRPIAKTFSSQTSWGCMNTRIFHSSYLGSINPNPLVSKSHLLRAIPSSGFRPFFSSTPLARGPKFRDSRPGEPNQWTQGGQHAKNKHQRQQKQHTRDDFQYIDPVPLPRSRERSSYPLAVLIAVGCTYITLSYNRSPFVEFPLPILIPKLTPSYLDKHFILSQQNIDEGRIHTVLTNSFMHTTYPHLFMNMLGLLFMAPLVNPLTFVAVWAGAGVTCSLASLYTWKHGLQFHHTNGFLDPINRACGASGSVFGLFAMTAVKFPTLRWQIMFIPIGIPGWLFLGGETIYSILALQNGWQPQIGHAGHLGGTAFGVLAGVLSRRFGLKMRGF</sequence>
<evidence type="ECO:0000259" key="9">
    <source>
        <dbReference type="Pfam" id="PF01694"/>
    </source>
</evidence>
<dbReference type="InterPro" id="IPR022764">
    <property type="entry name" value="Peptidase_S54_rhomboid_dom"/>
</dbReference>
<dbReference type="SUPFAM" id="SSF144091">
    <property type="entry name" value="Rhomboid-like"/>
    <property type="match status" value="1"/>
</dbReference>
<dbReference type="GO" id="GO:0004252">
    <property type="term" value="F:serine-type endopeptidase activity"/>
    <property type="evidence" value="ECO:0007669"/>
    <property type="project" value="InterPro"/>
</dbReference>
<evidence type="ECO:0000313" key="10">
    <source>
        <dbReference type="EMBL" id="KAJ8068057.1"/>
    </source>
</evidence>
<organism evidence="10 11">
    <name type="scientific">Sclerotinia nivalis</name>
    <dbReference type="NCBI Taxonomy" id="352851"/>
    <lineage>
        <taxon>Eukaryota</taxon>
        <taxon>Fungi</taxon>
        <taxon>Dikarya</taxon>
        <taxon>Ascomycota</taxon>
        <taxon>Pezizomycotina</taxon>
        <taxon>Leotiomycetes</taxon>
        <taxon>Helotiales</taxon>
        <taxon>Sclerotiniaceae</taxon>
        <taxon>Sclerotinia</taxon>
    </lineage>
</organism>
<dbReference type="InterPro" id="IPR050925">
    <property type="entry name" value="Rhomboid_protease_S54"/>
</dbReference>
<keyword evidence="6 8" id="KW-0472">Membrane</keyword>
<dbReference type="Gene3D" id="1.20.1540.10">
    <property type="entry name" value="Rhomboid-like"/>
    <property type="match status" value="1"/>
</dbReference>
<gene>
    <name evidence="10" type="ORF">OCU04_003634</name>
</gene>
<dbReference type="Proteomes" id="UP001152300">
    <property type="component" value="Unassembled WGS sequence"/>
</dbReference>
<feature type="transmembrane region" description="Helical" evidence="8">
    <location>
        <begin position="225"/>
        <end position="243"/>
    </location>
</feature>
<evidence type="ECO:0000256" key="4">
    <source>
        <dbReference type="ARBA" id="ARBA00022801"/>
    </source>
</evidence>
<dbReference type="GO" id="GO:0016020">
    <property type="term" value="C:membrane"/>
    <property type="evidence" value="ECO:0007669"/>
    <property type="project" value="UniProtKB-SubCell"/>
</dbReference>
<dbReference type="PANTHER" id="PTHR43731">
    <property type="entry name" value="RHOMBOID PROTEASE"/>
    <property type="match status" value="1"/>
</dbReference>
<feature type="transmembrane region" description="Helical" evidence="8">
    <location>
        <begin position="321"/>
        <end position="338"/>
    </location>
</feature>
<evidence type="ECO:0000256" key="8">
    <source>
        <dbReference type="SAM" id="Phobius"/>
    </source>
</evidence>